<organism evidence="2 3">
    <name type="scientific">Stephania cephalantha</name>
    <dbReference type="NCBI Taxonomy" id="152367"/>
    <lineage>
        <taxon>Eukaryota</taxon>
        <taxon>Viridiplantae</taxon>
        <taxon>Streptophyta</taxon>
        <taxon>Embryophyta</taxon>
        <taxon>Tracheophyta</taxon>
        <taxon>Spermatophyta</taxon>
        <taxon>Magnoliopsida</taxon>
        <taxon>Ranunculales</taxon>
        <taxon>Menispermaceae</taxon>
        <taxon>Menispermoideae</taxon>
        <taxon>Cissampelideae</taxon>
        <taxon>Stephania</taxon>
    </lineage>
</organism>
<sequence length="73" mass="8349">MGSNARACKLESAFRSMQQRSSSIAVKNTSGTYKVRQSSSSAMEMNSISEEAQRRRKEEKTEWLMNLIFWGPK</sequence>
<dbReference type="EMBL" id="JBBNAG010000005">
    <property type="protein sequence ID" value="KAK9133743.1"/>
    <property type="molecule type" value="Genomic_DNA"/>
</dbReference>
<dbReference type="Pfam" id="PF12609">
    <property type="entry name" value="DUF3774"/>
    <property type="match status" value="1"/>
</dbReference>
<reference evidence="2 3" key="1">
    <citation type="submission" date="2024-01" db="EMBL/GenBank/DDBJ databases">
        <title>Genome assemblies of Stephania.</title>
        <authorList>
            <person name="Yang L."/>
        </authorList>
    </citation>
    <scope>NUCLEOTIDE SEQUENCE [LARGE SCALE GENOMIC DNA]</scope>
    <source>
        <strain evidence="2">JXDWG</strain>
        <tissue evidence="2">Leaf</tissue>
    </source>
</reference>
<proteinExistence type="predicted"/>
<comment type="caution">
    <text evidence="2">The sequence shown here is derived from an EMBL/GenBank/DDBJ whole genome shotgun (WGS) entry which is preliminary data.</text>
</comment>
<gene>
    <name evidence="2" type="ORF">Scep_013271</name>
</gene>
<name>A0AAP0JIJ8_9MAGN</name>
<dbReference type="Proteomes" id="UP001419268">
    <property type="component" value="Unassembled WGS sequence"/>
</dbReference>
<evidence type="ECO:0000313" key="3">
    <source>
        <dbReference type="Proteomes" id="UP001419268"/>
    </source>
</evidence>
<keyword evidence="3" id="KW-1185">Reference proteome</keyword>
<protein>
    <submittedName>
        <fullName evidence="2">Uncharacterized protein</fullName>
    </submittedName>
</protein>
<dbReference type="InterPro" id="IPR022251">
    <property type="entry name" value="DUF3774_wound-induced"/>
</dbReference>
<dbReference type="AlphaFoldDB" id="A0AAP0JIJ8"/>
<evidence type="ECO:0000256" key="1">
    <source>
        <dbReference type="SAM" id="MobiDB-lite"/>
    </source>
</evidence>
<feature type="compositionally biased region" description="Low complexity" evidence="1">
    <location>
        <begin position="38"/>
        <end position="50"/>
    </location>
</feature>
<accession>A0AAP0JIJ8</accession>
<feature type="region of interest" description="Disordered" evidence="1">
    <location>
        <begin position="35"/>
        <end position="56"/>
    </location>
</feature>
<evidence type="ECO:0000313" key="2">
    <source>
        <dbReference type="EMBL" id="KAK9133743.1"/>
    </source>
</evidence>